<sequence length="1404" mass="152978">MAPSRRKGAGKAAAAAAARRQWKVGDLVLAKVKGFPAWPATVSEPEKWGYPADWKKVLVYFFGTQQIAFCNPADVEAFTEEKKQSLLIKRQGRGADFVRAVQEIIDSYEKSKKQDRVDSNSGDDVTLANGGNSVDSSSHLGLKDQTEASEATLDSQTKPSNSTTAGDDPTPPTEDAPAERQLDGLLAKETLPEQPSDNLAVKETPILTTYSSRKRTGGLQSQNTQANAQARRSRSSNRVESSRLRNFKMPCNNDGKNAGDISANVIRDGSLRRTKWTRKSPDASECDEMDSSAFISNGSIEDNSSEIVTAESDAFSLNEGSTVDSGFKVEQSETVVECLDGDVELSKGLDFQIKAVVIKKKRKPNRKRVANDTSDPPARIDMEIELDGGTHTSQNTGGNLDESHSKEDGDEHLPLVKRARVRMGKPSSAEELKSSLQTEEKPSKDVNVNLLEQTSASLINDDKVLADLGLVFKGSTDNGSPSKVCDEIPGNRPQPWKGTKNQSFGCTADGEAALPPSKRLHRALEAMSANAAEEGQACIEASSTINTSMNWSCDDSNSREGNSLELQRGGSLGNNASGLHSSSNPESLEGPSKSSGKDHICDQLIKNSNSPKDEFCRDDVGPTYNVDGKDLTESSLSIHTIQTVVKTQTPEHILPNPDRIQSTFISDQGSLDPLLPLKDEGNTKNLQLEDFKAENVDKDPGTLEHAELSLEPVSGTDENAKISPQNDTNVLQYSAEGVDCENTESLKSQIDDNDHLNDTGETFEEVKQKEKQKGTSSVSISDDHFGDKGVTSVPFSSSPVEGVDSPARISPPNTSLCHISTSESANIVQNNGFSPNVHSQHKKTLVAAVADEGRIDTAVTQRPKFVGKWTSFSEAHAVLSSFEAVLGSLTRTKESIGRATRIAIDCAKFGVSAKVMEIVARNLESESSLHRRVDLFFLVDSIMQCSRGLKGDVGGIYPSAILAVLPRLLSAAAPPGSVAQENRRQCLKVLRLWLERRVLPESVIRHHMRELDSFCCSSSAGVYSRRSARTERALDDPVRDMEGMLVDEYGSNSSFQLPGFCMPRMLKDEDEGSDSDGGSFEAVTPEHNSEAPDERDATPTIKKHSHILEDVDGELEMEDVAPTCDVEASSNPGVDTVQISHDRLLPFVPPLPQDLPPSSPPLPSSPPPPPPPPPPPSHPCALSDPYSNGASMHSLQNDVQQSVTQQSAAPRINQTIPSNAIHYHAPECRDLQMPMQMPESTSSYGSYSACASNNVQQTDSPRFHNKLYPPRPPHAPHSNQFSYVKSRREAPHHSHPHRFHSLPSIDGGNYYNNHDRMKPAPYDQRESWRLPPPSYSGPRYPDEAKESYASGSYGGPPYEPTRFPNRGWPYPPRPMNNRNSLHMRPPSAGAVPVGIRAPGIWRPR</sequence>
<evidence type="ECO:0000313" key="1">
    <source>
        <dbReference type="EMBL" id="KAJ4727519.1"/>
    </source>
</evidence>
<keyword evidence="2" id="KW-1185">Reference proteome</keyword>
<organism evidence="1 2">
    <name type="scientific">Melia azedarach</name>
    <name type="common">Chinaberry tree</name>
    <dbReference type="NCBI Taxonomy" id="155640"/>
    <lineage>
        <taxon>Eukaryota</taxon>
        <taxon>Viridiplantae</taxon>
        <taxon>Streptophyta</taxon>
        <taxon>Embryophyta</taxon>
        <taxon>Tracheophyta</taxon>
        <taxon>Spermatophyta</taxon>
        <taxon>Magnoliopsida</taxon>
        <taxon>eudicotyledons</taxon>
        <taxon>Gunneridae</taxon>
        <taxon>Pentapetalae</taxon>
        <taxon>rosids</taxon>
        <taxon>malvids</taxon>
        <taxon>Sapindales</taxon>
        <taxon>Meliaceae</taxon>
        <taxon>Melia</taxon>
    </lineage>
</organism>
<accession>A0ACC1YWH4</accession>
<dbReference type="EMBL" id="CM051394">
    <property type="protein sequence ID" value="KAJ4727519.1"/>
    <property type="molecule type" value="Genomic_DNA"/>
</dbReference>
<reference evidence="1 2" key="1">
    <citation type="journal article" date="2023" name="Science">
        <title>Complex scaffold remodeling in plant triterpene biosynthesis.</title>
        <authorList>
            <person name="De La Pena R."/>
            <person name="Hodgson H."/>
            <person name="Liu J.C."/>
            <person name="Stephenson M.J."/>
            <person name="Martin A.C."/>
            <person name="Owen C."/>
            <person name="Harkess A."/>
            <person name="Leebens-Mack J."/>
            <person name="Jimenez L.E."/>
            <person name="Osbourn A."/>
            <person name="Sattely E.S."/>
        </authorList>
    </citation>
    <scope>NUCLEOTIDE SEQUENCE [LARGE SCALE GENOMIC DNA]</scope>
    <source>
        <strain evidence="2">cv. JPN11</strain>
        <tissue evidence="1">Leaf</tissue>
    </source>
</reference>
<dbReference type="Proteomes" id="UP001164539">
    <property type="component" value="Chromosome 1"/>
</dbReference>
<proteinExistence type="predicted"/>
<protein>
    <submittedName>
        <fullName evidence="1">Protein HUA2-LIKE 3 isoform X2</fullName>
    </submittedName>
</protein>
<name>A0ACC1YWH4_MELAZ</name>
<comment type="caution">
    <text evidence="1">The sequence shown here is derived from an EMBL/GenBank/DDBJ whole genome shotgun (WGS) entry which is preliminary data.</text>
</comment>
<gene>
    <name evidence="1" type="ORF">OWV82_000602</name>
</gene>
<evidence type="ECO:0000313" key="2">
    <source>
        <dbReference type="Proteomes" id="UP001164539"/>
    </source>
</evidence>